<keyword evidence="6 10" id="KW-0238">DNA-binding</keyword>
<evidence type="ECO:0000313" key="15">
    <source>
        <dbReference type="Proteomes" id="UP000824219"/>
    </source>
</evidence>
<evidence type="ECO:0000256" key="10">
    <source>
        <dbReference type="PROSITE-ProRule" id="PRU00108"/>
    </source>
</evidence>
<dbReference type="SMART" id="SM00389">
    <property type="entry name" value="HOX"/>
    <property type="match status" value="1"/>
</dbReference>
<dbReference type="PANTHER" id="PTHR10390:SF44">
    <property type="entry name" value="SIX HOMEOBOX 4"/>
    <property type="match status" value="1"/>
</dbReference>
<dbReference type="PROSITE" id="PS00027">
    <property type="entry name" value="HOMEOBOX_1"/>
    <property type="match status" value="1"/>
</dbReference>
<evidence type="ECO:0000256" key="3">
    <source>
        <dbReference type="ARBA" id="ARBA00008161"/>
    </source>
</evidence>
<feature type="domain" description="Homeobox" evidence="13">
    <location>
        <begin position="184"/>
        <end position="235"/>
    </location>
</feature>
<keyword evidence="9 10" id="KW-0539">Nucleus</keyword>
<evidence type="ECO:0000259" key="13">
    <source>
        <dbReference type="PROSITE" id="PS50071"/>
    </source>
</evidence>
<comment type="caution">
    <text evidence="14">The sequence shown here is derived from an EMBL/GenBank/DDBJ whole genome shotgun (WGS) entry which is preliminary data.</text>
</comment>
<evidence type="ECO:0000256" key="11">
    <source>
        <dbReference type="RuleBase" id="RU000682"/>
    </source>
</evidence>
<evidence type="ECO:0000256" key="4">
    <source>
        <dbReference type="ARBA" id="ARBA00022473"/>
    </source>
</evidence>
<keyword evidence="8" id="KW-0804">Transcription</keyword>
<dbReference type="Pfam" id="PF00046">
    <property type="entry name" value="Homeodomain"/>
    <property type="match status" value="1"/>
</dbReference>
<dbReference type="SUPFAM" id="SSF46689">
    <property type="entry name" value="Homeodomain-like"/>
    <property type="match status" value="1"/>
</dbReference>
<dbReference type="PANTHER" id="PTHR10390">
    <property type="entry name" value="HOMEOBOX PROTEIN SIX"/>
    <property type="match status" value="1"/>
</dbReference>
<keyword evidence="4" id="KW-0217">Developmental protein</keyword>
<evidence type="ECO:0000256" key="9">
    <source>
        <dbReference type="ARBA" id="ARBA00023242"/>
    </source>
</evidence>
<dbReference type="InterPro" id="IPR001356">
    <property type="entry name" value="HD"/>
</dbReference>
<sequence length="525" mass="57412">MSSCGLNLSQTPEVRAPVWDAKEDDEDADDSECFARTPAAAVSDFSPSSSSSSPSTSSPSPLCFSAEQVACVCEALQQAGRVDRLARFLRTLGSRGGGGESVLRARALVAFHQARYSELYGILQGHSFSPACHAALQELWYKAHYTEAETARGRPLGAVDKYRVRRKFPLPRTIWDGEETVYCFKARSRNALRDAYARNRYPSPADKRNLAKVTGLSLTQVSNWFKNRRQRDRNPSKSESDGNHSTEDERSKGHEDLSPCPLTGHADGMTSHVPLSSRTPELHPTEGEKSFLFNGTFPPSSSRFLSSTGSPLFGVPGLAPLQPPAYRPESGGAKDRDRGSDKKMDRSEAISPSDRDGVCEKRMDRLDRGGEGMLPISFFRDTETEVKSRASGSGVESDHMEKIQLTGYVLGDEVTEDGRSEEMSLMRDSLTLPHLQLPLSSSPAAPAQVLVSVSSLAVEQERGSSAPLQSSTVLFNLGDSSVKRECERDLAFSCVQNTHLRFTHTLLHPPGGTDRLQGSWPSVDL</sequence>
<dbReference type="Gene3D" id="1.10.10.60">
    <property type="entry name" value="Homeodomain-like"/>
    <property type="match status" value="1"/>
</dbReference>
<dbReference type="GO" id="GO:0000981">
    <property type="term" value="F:DNA-binding transcription factor activity, RNA polymerase II-specific"/>
    <property type="evidence" value="ECO:0007669"/>
    <property type="project" value="InterPro"/>
</dbReference>
<evidence type="ECO:0000256" key="6">
    <source>
        <dbReference type="ARBA" id="ARBA00023125"/>
    </source>
</evidence>
<dbReference type="Proteomes" id="UP000824219">
    <property type="component" value="Linkage Group LG03"/>
</dbReference>
<dbReference type="InterPro" id="IPR017970">
    <property type="entry name" value="Homeobox_CS"/>
</dbReference>
<dbReference type="Pfam" id="PF16878">
    <property type="entry name" value="SIX1_SD"/>
    <property type="match status" value="1"/>
</dbReference>
<accession>A0A9D3P4K3</accession>
<dbReference type="EMBL" id="JAHKSW010000003">
    <property type="protein sequence ID" value="KAG7334538.1"/>
    <property type="molecule type" value="Genomic_DNA"/>
</dbReference>
<dbReference type="GO" id="GO:0005634">
    <property type="term" value="C:nucleus"/>
    <property type="evidence" value="ECO:0007669"/>
    <property type="project" value="UniProtKB-SubCell"/>
</dbReference>
<dbReference type="OrthoDB" id="3501850at2759"/>
<name>A0A9D3P4K3_9TELE</name>
<dbReference type="InterPro" id="IPR031701">
    <property type="entry name" value="SIX1_SD"/>
</dbReference>
<gene>
    <name evidence="14" type="ORF">KOW79_002945</name>
</gene>
<evidence type="ECO:0000313" key="14">
    <source>
        <dbReference type="EMBL" id="KAG7334538.1"/>
    </source>
</evidence>
<protein>
    <recommendedName>
        <fullName evidence="13">Homeobox domain-containing protein</fullName>
    </recommendedName>
</protein>
<reference evidence="14 15" key="1">
    <citation type="submission" date="2021-06" db="EMBL/GenBank/DDBJ databases">
        <title>Chromosome-level genome assembly of the red-tail catfish (Hemibagrus wyckioides).</title>
        <authorList>
            <person name="Shao F."/>
        </authorList>
    </citation>
    <scope>NUCLEOTIDE SEQUENCE [LARGE SCALE GENOMIC DNA]</scope>
    <source>
        <strain evidence="14">EC202008001</strain>
        <tissue evidence="14">Blood</tissue>
    </source>
</reference>
<feature type="compositionally biased region" description="Basic and acidic residues" evidence="12">
    <location>
        <begin position="232"/>
        <end position="257"/>
    </location>
</feature>
<feature type="region of interest" description="Disordered" evidence="12">
    <location>
        <begin position="315"/>
        <end position="361"/>
    </location>
</feature>
<keyword evidence="5" id="KW-0805">Transcription regulation</keyword>
<evidence type="ECO:0000256" key="7">
    <source>
        <dbReference type="ARBA" id="ARBA00023155"/>
    </source>
</evidence>
<evidence type="ECO:0000256" key="1">
    <source>
        <dbReference type="ARBA" id="ARBA00004123"/>
    </source>
</evidence>
<dbReference type="GO" id="GO:0005667">
    <property type="term" value="C:transcription regulator complex"/>
    <property type="evidence" value="ECO:0007669"/>
    <property type="project" value="TreeGrafter"/>
</dbReference>
<dbReference type="InterPro" id="IPR009057">
    <property type="entry name" value="Homeodomain-like_sf"/>
</dbReference>
<feature type="compositionally biased region" description="Basic and acidic residues" evidence="12">
    <location>
        <begin position="280"/>
        <end position="289"/>
    </location>
</feature>
<evidence type="ECO:0000256" key="8">
    <source>
        <dbReference type="ARBA" id="ARBA00023163"/>
    </source>
</evidence>
<dbReference type="CDD" id="cd00086">
    <property type="entry name" value="homeodomain"/>
    <property type="match status" value="1"/>
</dbReference>
<organism evidence="14 15">
    <name type="scientific">Hemibagrus wyckioides</name>
    <dbReference type="NCBI Taxonomy" id="337641"/>
    <lineage>
        <taxon>Eukaryota</taxon>
        <taxon>Metazoa</taxon>
        <taxon>Chordata</taxon>
        <taxon>Craniata</taxon>
        <taxon>Vertebrata</taxon>
        <taxon>Euteleostomi</taxon>
        <taxon>Actinopterygii</taxon>
        <taxon>Neopterygii</taxon>
        <taxon>Teleostei</taxon>
        <taxon>Ostariophysi</taxon>
        <taxon>Siluriformes</taxon>
        <taxon>Bagridae</taxon>
        <taxon>Hemibagrus</taxon>
    </lineage>
</organism>
<feature type="compositionally biased region" description="Acidic residues" evidence="12">
    <location>
        <begin position="22"/>
        <end position="32"/>
    </location>
</feature>
<evidence type="ECO:0000256" key="2">
    <source>
        <dbReference type="ARBA" id="ARBA00004496"/>
    </source>
</evidence>
<dbReference type="FunFam" id="1.10.10.60:FF:000085">
    <property type="entry name" value="SIX homeobox 5"/>
    <property type="match status" value="1"/>
</dbReference>
<feature type="compositionally biased region" description="Basic and acidic residues" evidence="12">
    <location>
        <begin position="332"/>
        <end position="361"/>
    </location>
</feature>
<keyword evidence="15" id="KW-1185">Reference proteome</keyword>
<comment type="similarity">
    <text evidence="3">Belongs to the SIX/Sine oculis homeobox family.</text>
</comment>
<keyword evidence="7 10" id="KW-0371">Homeobox</keyword>
<dbReference type="GO" id="GO:0000978">
    <property type="term" value="F:RNA polymerase II cis-regulatory region sequence-specific DNA binding"/>
    <property type="evidence" value="ECO:0007669"/>
    <property type="project" value="TreeGrafter"/>
</dbReference>
<evidence type="ECO:0000256" key="5">
    <source>
        <dbReference type="ARBA" id="ARBA00023015"/>
    </source>
</evidence>
<dbReference type="GO" id="GO:0005737">
    <property type="term" value="C:cytoplasm"/>
    <property type="evidence" value="ECO:0007669"/>
    <property type="project" value="UniProtKB-SubCell"/>
</dbReference>
<dbReference type="PROSITE" id="PS50071">
    <property type="entry name" value="HOMEOBOX_2"/>
    <property type="match status" value="1"/>
</dbReference>
<dbReference type="AlphaFoldDB" id="A0A9D3P4K3"/>
<feature type="region of interest" description="Disordered" evidence="12">
    <location>
        <begin position="1"/>
        <end position="33"/>
    </location>
</feature>
<comment type="subcellular location">
    <subcellularLocation>
        <location evidence="2">Cytoplasm</location>
    </subcellularLocation>
    <subcellularLocation>
        <location evidence="1 10 11">Nucleus</location>
    </subcellularLocation>
</comment>
<evidence type="ECO:0000256" key="12">
    <source>
        <dbReference type="SAM" id="MobiDB-lite"/>
    </source>
</evidence>
<feature type="DNA-binding region" description="Homeobox" evidence="10">
    <location>
        <begin position="186"/>
        <end position="236"/>
    </location>
</feature>
<proteinExistence type="inferred from homology"/>
<feature type="compositionally biased region" description="Polar residues" evidence="12">
    <location>
        <begin position="1"/>
        <end position="12"/>
    </location>
</feature>
<feature type="region of interest" description="Disordered" evidence="12">
    <location>
        <begin position="224"/>
        <end position="294"/>
    </location>
</feature>